<proteinExistence type="predicted"/>
<comment type="caution">
    <text evidence="3">The sequence shown here is derived from an EMBL/GenBank/DDBJ whole genome shotgun (WGS) entry which is preliminary data.</text>
</comment>
<evidence type="ECO:0000313" key="3">
    <source>
        <dbReference type="EMBL" id="CAG9320931.1"/>
    </source>
</evidence>
<evidence type="ECO:0000256" key="2">
    <source>
        <dbReference type="SAM" id="MobiDB-lite"/>
    </source>
</evidence>
<keyword evidence="1" id="KW-0175">Coiled coil</keyword>
<protein>
    <submittedName>
        <fullName evidence="3">Uncharacterized protein</fullName>
    </submittedName>
</protein>
<feature type="coiled-coil region" evidence="1">
    <location>
        <begin position="124"/>
        <end position="364"/>
    </location>
</feature>
<gene>
    <name evidence="3" type="ORF">BSTOLATCC_MIC27507</name>
</gene>
<reference evidence="3" key="1">
    <citation type="submission" date="2021-09" db="EMBL/GenBank/DDBJ databases">
        <authorList>
            <consortium name="AG Swart"/>
            <person name="Singh M."/>
            <person name="Singh A."/>
            <person name="Seah K."/>
            <person name="Emmerich C."/>
        </authorList>
    </citation>
    <scope>NUCLEOTIDE SEQUENCE</scope>
    <source>
        <strain evidence="3">ATCC30299</strain>
    </source>
</reference>
<dbReference type="EMBL" id="CAJZBQ010000027">
    <property type="protein sequence ID" value="CAG9320931.1"/>
    <property type="molecule type" value="Genomic_DNA"/>
</dbReference>
<feature type="region of interest" description="Disordered" evidence="2">
    <location>
        <begin position="783"/>
        <end position="811"/>
    </location>
</feature>
<dbReference type="AlphaFoldDB" id="A0AAU9J3V8"/>
<sequence length="811" mass="97282">MTDSPIRTHGSADFVNRRNSAFNSKRNSPRVFLTPRTLSSTVPKPRVPHLVMNNIPTYEQASLDMMYKKTERDCSILEDLLINQSSRTFDERLVKRVEGEIQRIDGSFSFNIDEESFENTIKYIQKAVDKLLIEKNDIEKTKENLNKIALSLNSSSTESWSAKKGKEILEEMKNSMEIEYEEIKRAKIKLAETEKFLAKYDALLKEKEKKIKERQDQANKMFEENLENKNKAIEKEERLEDTEKELKEREKIVKMKETELKIKESELNELDMRINEMETEIKENQKETEKEIREREKNCYEKEQDLKERERKIMEREKMIEYREEKLNEREKRFDEIDRKISEKEREVAEKEKLIRKKEKKNSQKEFDLISIKEKNDTEYMMKQKDIDKKLSEIKLIEFSLSEKEKKINEKDIELDRQRFLLEKSKESFVAEKEEFEIYQKQQEEENNFMKEKISEQMKKAEELKENGENKIQIYEKKAKDLDIEKEFLQKDYENKLEVLKSKSELYENMKLDLKQKEADFENFKKNYYEAVEKEIENKYFRKEQEKTEEFENYEKDLKNIIETQKLEIESYINHLKESDSYISAYQDTIKKQKSELEEKMLFQKDDTEINALQSEIISLKQLLEDSKKKNIDLEAILSRDRRQMKEAIKKEVLEECQEKLSLVQQRENGINIMISNLEIENREIEEKTEELKKKEIEINTEKEKIKEAQINLKKEHEMLKAKEESLNKLEYDVHLKRNEMMAQEKTLIEKERACAFNTKEKTTDDFTKHNLLTGKGLNFISRKSNPGKGVPINLDKLLQSKEENSDEENL</sequence>
<feature type="coiled-coil region" evidence="1">
    <location>
        <begin position="671"/>
        <end position="740"/>
    </location>
</feature>
<keyword evidence="4" id="KW-1185">Reference proteome</keyword>
<feature type="coiled-coil region" evidence="1">
    <location>
        <begin position="440"/>
        <end position="564"/>
    </location>
</feature>
<organism evidence="3 4">
    <name type="scientific">Blepharisma stoltei</name>
    <dbReference type="NCBI Taxonomy" id="1481888"/>
    <lineage>
        <taxon>Eukaryota</taxon>
        <taxon>Sar</taxon>
        <taxon>Alveolata</taxon>
        <taxon>Ciliophora</taxon>
        <taxon>Postciliodesmatophora</taxon>
        <taxon>Heterotrichea</taxon>
        <taxon>Heterotrichida</taxon>
        <taxon>Blepharismidae</taxon>
        <taxon>Blepharisma</taxon>
    </lineage>
</organism>
<evidence type="ECO:0000256" key="1">
    <source>
        <dbReference type="SAM" id="Coils"/>
    </source>
</evidence>
<accession>A0AAU9J3V8</accession>
<evidence type="ECO:0000313" key="4">
    <source>
        <dbReference type="Proteomes" id="UP001162131"/>
    </source>
</evidence>
<dbReference type="Proteomes" id="UP001162131">
    <property type="component" value="Unassembled WGS sequence"/>
</dbReference>
<name>A0AAU9J3V8_9CILI</name>